<keyword evidence="1" id="KW-0472">Membrane</keyword>
<accession>A0A1W4XGH7</accession>
<evidence type="ECO:0000313" key="3">
    <source>
        <dbReference type="RefSeq" id="XP_018335099.1"/>
    </source>
</evidence>
<proteinExistence type="predicted"/>
<reference evidence="3" key="1">
    <citation type="submission" date="2025-08" db="UniProtKB">
        <authorList>
            <consortium name="RefSeq"/>
        </authorList>
    </citation>
    <scope>IDENTIFICATION</scope>
    <source>
        <tissue evidence="3">Entire body</tissue>
    </source>
</reference>
<organism evidence="2 3">
    <name type="scientific">Agrilus planipennis</name>
    <name type="common">Emerald ash borer</name>
    <name type="synonym">Agrilus marcopoli</name>
    <dbReference type="NCBI Taxonomy" id="224129"/>
    <lineage>
        <taxon>Eukaryota</taxon>
        <taxon>Metazoa</taxon>
        <taxon>Ecdysozoa</taxon>
        <taxon>Arthropoda</taxon>
        <taxon>Hexapoda</taxon>
        <taxon>Insecta</taxon>
        <taxon>Pterygota</taxon>
        <taxon>Neoptera</taxon>
        <taxon>Endopterygota</taxon>
        <taxon>Coleoptera</taxon>
        <taxon>Polyphaga</taxon>
        <taxon>Elateriformia</taxon>
        <taxon>Buprestoidea</taxon>
        <taxon>Buprestidae</taxon>
        <taxon>Agrilinae</taxon>
        <taxon>Agrilus</taxon>
    </lineage>
</organism>
<gene>
    <name evidence="3" type="primary">LOC108743887</name>
</gene>
<dbReference type="Proteomes" id="UP000192223">
    <property type="component" value="Unplaced"/>
</dbReference>
<dbReference type="InParanoid" id="A0A1W4XGH7"/>
<evidence type="ECO:0000313" key="2">
    <source>
        <dbReference type="Proteomes" id="UP000192223"/>
    </source>
</evidence>
<dbReference type="KEGG" id="apln:108743887"/>
<protein>
    <submittedName>
        <fullName evidence="3">Uncharacterized protein LOC108743887</fullName>
    </submittedName>
</protein>
<evidence type="ECO:0000256" key="1">
    <source>
        <dbReference type="SAM" id="Phobius"/>
    </source>
</evidence>
<dbReference type="GeneID" id="108743887"/>
<keyword evidence="1" id="KW-0812">Transmembrane</keyword>
<keyword evidence="2" id="KW-1185">Reference proteome</keyword>
<feature type="transmembrane region" description="Helical" evidence="1">
    <location>
        <begin position="101"/>
        <end position="124"/>
    </location>
</feature>
<dbReference type="AlphaFoldDB" id="A0A1W4XGH7"/>
<sequence>PDSLEEVVEALEVAVVMEAAVASEEATEVDLEVVTEEDLEVVTEVEVDMEVAAVLELSKSSRSQEVVEDMEAEVDTEAEADTEVVAVADMEAVDGNGVKRFLYYIPFSLNFNLLFSIKILNLWFSVQFKNNTIHHVNKFNKLFYS</sequence>
<keyword evidence="1" id="KW-1133">Transmembrane helix</keyword>
<feature type="non-terminal residue" evidence="3">
    <location>
        <position position="1"/>
    </location>
</feature>
<name>A0A1W4XGH7_AGRPL</name>
<dbReference type="RefSeq" id="XP_018335099.1">
    <property type="nucleotide sequence ID" value="XM_018479597.1"/>
</dbReference>